<evidence type="ECO:0000313" key="12">
    <source>
        <dbReference type="EMBL" id="RVW47915.1"/>
    </source>
</evidence>
<evidence type="ECO:0000256" key="1">
    <source>
        <dbReference type="ARBA" id="ARBA00000189"/>
    </source>
</evidence>
<dbReference type="AlphaFoldDB" id="A0A438EJW1"/>
<evidence type="ECO:0000256" key="3">
    <source>
        <dbReference type="ARBA" id="ARBA00012313"/>
    </source>
</evidence>
<feature type="binding site" evidence="9">
    <location>
        <position position="30"/>
    </location>
    <ligand>
        <name>Ca(2+)</name>
        <dbReference type="ChEBI" id="CHEBI:29108"/>
        <label>2</label>
    </ligand>
</feature>
<comment type="caution">
    <text evidence="12">The sequence shown here is derived from an EMBL/GenBank/DDBJ whole genome shotgun (WGS) entry which is preliminary data.</text>
</comment>
<dbReference type="Gene3D" id="1.10.420.10">
    <property type="entry name" value="Peroxidase, domain 2"/>
    <property type="match status" value="1"/>
</dbReference>
<sequence>MCWRGSCPANNGDGDENLAALDLVTPNSFDNNYFKNLIQKKGLLQSDQVLFSGGCADSIVTGYSKSPSTFTLILHQPWLRWETLNLSLALLERYENSAVL</sequence>
<protein>
    <recommendedName>
        <fullName evidence="3">peroxidase</fullName>
        <ecNumber evidence="3">1.11.1.7</ecNumber>
    </recommendedName>
</protein>
<evidence type="ECO:0000256" key="10">
    <source>
        <dbReference type="RuleBase" id="RU004241"/>
    </source>
</evidence>
<comment type="cofactor">
    <cofactor evidence="9">
        <name>Ca(2+)</name>
        <dbReference type="ChEBI" id="CHEBI:29108"/>
    </cofactor>
    <text evidence="9">Binds 2 calcium ions per subunit.</text>
</comment>
<name>A0A438EJW1_VITVI</name>
<dbReference type="EMBL" id="QGNW01000030">
    <property type="protein sequence ID" value="RVX11652.1"/>
    <property type="molecule type" value="Genomic_DNA"/>
</dbReference>
<dbReference type="SUPFAM" id="SSF48113">
    <property type="entry name" value="Heme-dependent peroxidases"/>
    <property type="match status" value="1"/>
</dbReference>
<dbReference type="PANTHER" id="PTHR31388">
    <property type="entry name" value="PEROXIDASE 72-RELATED"/>
    <property type="match status" value="1"/>
</dbReference>
<evidence type="ECO:0000256" key="8">
    <source>
        <dbReference type="ARBA" id="ARBA00023004"/>
    </source>
</evidence>
<accession>A0A438EJW1</accession>
<evidence type="ECO:0000313" key="13">
    <source>
        <dbReference type="EMBL" id="RVX11652.1"/>
    </source>
</evidence>
<evidence type="ECO:0000256" key="2">
    <source>
        <dbReference type="ARBA" id="ARBA00001970"/>
    </source>
</evidence>
<dbReference type="PRINTS" id="PR00461">
    <property type="entry name" value="PLPEROXIDASE"/>
</dbReference>
<comment type="similarity">
    <text evidence="10">Belongs to the peroxidase family.</text>
</comment>
<evidence type="ECO:0000256" key="9">
    <source>
        <dbReference type="PIRSR" id="PIRSR600823-3"/>
    </source>
</evidence>
<keyword evidence="9" id="KW-0106">Calcium</keyword>
<evidence type="ECO:0000313" key="14">
    <source>
        <dbReference type="Proteomes" id="UP000288805"/>
    </source>
</evidence>
<reference evidence="12 14" key="1">
    <citation type="journal article" date="2018" name="PLoS Genet.">
        <title>Population sequencing reveals clonal diversity and ancestral inbreeding in the grapevine cultivar Chardonnay.</title>
        <authorList>
            <person name="Roach M.J."/>
            <person name="Johnson D.L."/>
            <person name="Bohlmann J."/>
            <person name="van Vuuren H.J."/>
            <person name="Jones S.J."/>
            <person name="Pretorius I.S."/>
            <person name="Schmidt S.A."/>
            <person name="Borneman A.R."/>
        </authorList>
    </citation>
    <scope>NUCLEOTIDE SEQUENCE [LARGE SCALE GENOMIC DNA]</scope>
    <source>
        <strain evidence="14">cv. Chardonnay</strain>
        <strain evidence="12">I10V1</strain>
        <tissue evidence="12">Leaf</tissue>
    </source>
</reference>
<dbReference type="GO" id="GO:0140825">
    <property type="term" value="F:lactoperoxidase activity"/>
    <property type="evidence" value="ECO:0007669"/>
    <property type="project" value="UniProtKB-EC"/>
</dbReference>
<dbReference type="InterPro" id="IPR002016">
    <property type="entry name" value="Haem_peroxidase"/>
</dbReference>
<dbReference type="Pfam" id="PF00141">
    <property type="entry name" value="peroxidase"/>
    <property type="match status" value="1"/>
</dbReference>
<feature type="binding site" evidence="9">
    <location>
        <position position="22"/>
    </location>
    <ligand>
        <name>Ca(2+)</name>
        <dbReference type="ChEBI" id="CHEBI:29108"/>
        <label>2</label>
    </ligand>
</feature>
<dbReference type="GO" id="GO:0006979">
    <property type="term" value="P:response to oxidative stress"/>
    <property type="evidence" value="ECO:0007669"/>
    <property type="project" value="InterPro"/>
</dbReference>
<keyword evidence="8" id="KW-0408">Iron</keyword>
<dbReference type="InterPro" id="IPR010255">
    <property type="entry name" value="Haem_peroxidase_sf"/>
</dbReference>
<comment type="catalytic activity">
    <reaction evidence="1">
        <text>2 a phenolic donor + H2O2 = 2 a phenolic radical donor + 2 H2O</text>
        <dbReference type="Rhea" id="RHEA:56136"/>
        <dbReference type="ChEBI" id="CHEBI:15377"/>
        <dbReference type="ChEBI" id="CHEBI:16240"/>
        <dbReference type="ChEBI" id="CHEBI:139520"/>
        <dbReference type="ChEBI" id="CHEBI:139521"/>
        <dbReference type="EC" id="1.11.1.7"/>
    </reaction>
</comment>
<evidence type="ECO:0000256" key="6">
    <source>
        <dbReference type="ARBA" id="ARBA00022723"/>
    </source>
</evidence>
<comment type="cofactor">
    <cofactor evidence="2">
        <name>heme b</name>
        <dbReference type="ChEBI" id="CHEBI:60344"/>
    </cofactor>
</comment>
<dbReference type="Proteomes" id="UP000288805">
    <property type="component" value="Unassembled WGS sequence"/>
</dbReference>
<dbReference type="GO" id="GO:0046872">
    <property type="term" value="F:metal ion binding"/>
    <property type="evidence" value="ECO:0007669"/>
    <property type="project" value="UniProtKB-KW"/>
</dbReference>
<organism evidence="12 14">
    <name type="scientific">Vitis vinifera</name>
    <name type="common">Grape</name>
    <dbReference type="NCBI Taxonomy" id="29760"/>
    <lineage>
        <taxon>Eukaryota</taxon>
        <taxon>Viridiplantae</taxon>
        <taxon>Streptophyta</taxon>
        <taxon>Embryophyta</taxon>
        <taxon>Tracheophyta</taxon>
        <taxon>Spermatophyta</taxon>
        <taxon>Magnoliopsida</taxon>
        <taxon>eudicotyledons</taxon>
        <taxon>Gunneridae</taxon>
        <taxon>Pentapetalae</taxon>
        <taxon>rosids</taxon>
        <taxon>Vitales</taxon>
        <taxon>Vitaceae</taxon>
        <taxon>Viteae</taxon>
        <taxon>Vitis</taxon>
    </lineage>
</organism>
<evidence type="ECO:0000256" key="5">
    <source>
        <dbReference type="ARBA" id="ARBA00022617"/>
    </source>
</evidence>
<keyword evidence="6 9" id="KW-0479">Metal-binding</keyword>
<dbReference type="InterPro" id="IPR000823">
    <property type="entry name" value="Peroxidase_pln"/>
</dbReference>
<dbReference type="PANTHER" id="PTHR31388:SF115">
    <property type="entry name" value="PEROXIDASE 5"/>
    <property type="match status" value="1"/>
</dbReference>
<keyword evidence="4 12" id="KW-0575">Peroxidase</keyword>
<dbReference type="EMBL" id="QGNW01001264">
    <property type="protein sequence ID" value="RVW47915.1"/>
    <property type="molecule type" value="Genomic_DNA"/>
</dbReference>
<dbReference type="EC" id="1.11.1.7" evidence="3"/>
<feature type="binding site" evidence="9">
    <location>
        <position position="25"/>
    </location>
    <ligand>
        <name>Ca(2+)</name>
        <dbReference type="ChEBI" id="CHEBI:29108"/>
        <label>2</label>
    </ligand>
</feature>
<dbReference type="GO" id="GO:0020037">
    <property type="term" value="F:heme binding"/>
    <property type="evidence" value="ECO:0007669"/>
    <property type="project" value="InterPro"/>
</dbReference>
<evidence type="ECO:0000256" key="4">
    <source>
        <dbReference type="ARBA" id="ARBA00022559"/>
    </source>
</evidence>
<dbReference type="PROSITE" id="PS50873">
    <property type="entry name" value="PEROXIDASE_4"/>
    <property type="match status" value="1"/>
</dbReference>
<proteinExistence type="inferred from homology"/>
<keyword evidence="5" id="KW-0349">Heme</keyword>
<keyword evidence="7" id="KW-0560">Oxidoreductase</keyword>
<evidence type="ECO:0000256" key="7">
    <source>
        <dbReference type="ARBA" id="ARBA00023002"/>
    </source>
</evidence>
<gene>
    <name evidence="12" type="primary">PER52_1</name>
    <name evidence="13" type="synonym">PER52_0</name>
    <name evidence="13" type="ORF">CK203_015929</name>
    <name evidence="12" type="ORF">CK203_102077</name>
</gene>
<feature type="domain" description="Plant heme peroxidase family profile" evidence="11">
    <location>
        <begin position="4"/>
        <end position="70"/>
    </location>
</feature>
<evidence type="ECO:0000259" key="11">
    <source>
        <dbReference type="PROSITE" id="PS50873"/>
    </source>
</evidence>